<evidence type="ECO:0000256" key="1">
    <source>
        <dbReference type="SAM" id="MobiDB-lite"/>
    </source>
</evidence>
<comment type="caution">
    <text evidence="2">The sequence shown here is derived from an EMBL/GenBank/DDBJ whole genome shotgun (WGS) entry which is preliminary data.</text>
</comment>
<feature type="region of interest" description="Disordered" evidence="1">
    <location>
        <begin position="25"/>
        <end position="58"/>
    </location>
</feature>
<evidence type="ECO:0000313" key="3">
    <source>
        <dbReference type="Proteomes" id="UP000727407"/>
    </source>
</evidence>
<reference evidence="2" key="1">
    <citation type="submission" date="2020-07" db="EMBL/GenBank/DDBJ databases">
        <title>Clarias magur genome sequencing, assembly and annotation.</title>
        <authorList>
            <person name="Kushwaha B."/>
            <person name="Kumar R."/>
            <person name="Das P."/>
            <person name="Joshi C.G."/>
            <person name="Kumar D."/>
            <person name="Nagpure N.S."/>
            <person name="Pandey M."/>
            <person name="Agarwal S."/>
            <person name="Srivastava S."/>
            <person name="Singh M."/>
            <person name="Sahoo L."/>
            <person name="Jayasankar P."/>
            <person name="Meher P.K."/>
            <person name="Koringa P.G."/>
            <person name="Iquebal M.A."/>
            <person name="Das S.P."/>
            <person name="Bit A."/>
            <person name="Patnaik S."/>
            <person name="Patel N."/>
            <person name="Shah T.M."/>
            <person name="Hinsu A."/>
            <person name="Jena J.K."/>
        </authorList>
    </citation>
    <scope>NUCLEOTIDE SEQUENCE</scope>
    <source>
        <strain evidence="2">CIFAMagur01</strain>
        <tissue evidence="2">Testis</tissue>
    </source>
</reference>
<dbReference type="EMBL" id="QNUK01000012">
    <property type="protein sequence ID" value="KAF5908557.1"/>
    <property type="molecule type" value="Genomic_DNA"/>
</dbReference>
<sequence>MENKDGTPHWVLVIAQTYQDTCQYPHESTPRAPSLLGQGRRSASRPRVTYSRRTSGTQHAHQVRGKALAGLVSWQESANRKFLAHSQGPYIITEKLEPVTFASNNWVRRKTHNCTINVKFHLGITDAQHWGDSIGRGFLKAQEKMVENRRRS</sequence>
<keyword evidence="3" id="KW-1185">Reference proteome</keyword>
<protein>
    <submittedName>
        <fullName evidence="2">Peptide chain release factor 2</fullName>
    </submittedName>
</protein>
<dbReference type="Proteomes" id="UP000727407">
    <property type="component" value="Unassembled WGS sequence"/>
</dbReference>
<gene>
    <name evidence="2" type="ORF">DAT39_001723</name>
</gene>
<name>A0A8J4UWQ6_CLAMG</name>
<accession>A0A8J4UWQ6</accession>
<evidence type="ECO:0000313" key="2">
    <source>
        <dbReference type="EMBL" id="KAF5908557.1"/>
    </source>
</evidence>
<proteinExistence type="predicted"/>
<dbReference type="AlphaFoldDB" id="A0A8J4UWQ6"/>
<organism evidence="2 3">
    <name type="scientific">Clarias magur</name>
    <name type="common">Asian catfish</name>
    <name type="synonym">Macropteronotus magur</name>
    <dbReference type="NCBI Taxonomy" id="1594786"/>
    <lineage>
        <taxon>Eukaryota</taxon>
        <taxon>Metazoa</taxon>
        <taxon>Chordata</taxon>
        <taxon>Craniata</taxon>
        <taxon>Vertebrata</taxon>
        <taxon>Euteleostomi</taxon>
        <taxon>Actinopterygii</taxon>
        <taxon>Neopterygii</taxon>
        <taxon>Teleostei</taxon>
        <taxon>Ostariophysi</taxon>
        <taxon>Siluriformes</taxon>
        <taxon>Clariidae</taxon>
        <taxon>Clarias</taxon>
    </lineage>
</organism>